<proteinExistence type="predicted"/>
<organism evidence="2">
    <name type="scientific">Burkholderia pseudomallei 1710a</name>
    <dbReference type="NCBI Taxonomy" id="320371"/>
    <lineage>
        <taxon>Bacteria</taxon>
        <taxon>Pseudomonadati</taxon>
        <taxon>Pseudomonadota</taxon>
        <taxon>Betaproteobacteria</taxon>
        <taxon>Burkholderiales</taxon>
        <taxon>Burkholderiaceae</taxon>
        <taxon>Burkholderia</taxon>
        <taxon>pseudomallei group</taxon>
    </lineage>
</organism>
<sequence>MADACCDERTDERHAPDTACRAPRRAGSACPFTENDM</sequence>
<dbReference type="EMBL" id="CM000832">
    <property type="protein sequence ID" value="EET09546.1"/>
    <property type="molecule type" value="Genomic_DNA"/>
</dbReference>
<feature type="compositionally biased region" description="Basic and acidic residues" evidence="1">
    <location>
        <begin position="1"/>
        <end position="16"/>
    </location>
</feature>
<dbReference type="HOGENOM" id="CLU_3341409_0_0_4"/>
<evidence type="ECO:0000256" key="1">
    <source>
        <dbReference type="SAM" id="MobiDB-lite"/>
    </source>
</evidence>
<evidence type="ECO:0000313" key="2">
    <source>
        <dbReference type="EMBL" id="EET09546.1"/>
    </source>
</evidence>
<dbReference type="AlphaFoldDB" id="A0A0E1WB40"/>
<gene>
    <name evidence="2" type="ORF">BURPS1710A_1670</name>
</gene>
<protein>
    <submittedName>
        <fullName evidence="2">Uncharacterized protein</fullName>
    </submittedName>
</protein>
<reference evidence="2" key="1">
    <citation type="submission" date="2009-05" db="EMBL/GenBank/DDBJ databases">
        <authorList>
            <person name="Harkins D.M."/>
            <person name="DeShazer D."/>
            <person name="Woods D.E."/>
            <person name="Brinkac L.M."/>
            <person name="Brown K.A."/>
            <person name="Hung G.C."/>
            <person name="Tuanyok A."/>
            <person name="Zhang B."/>
            <person name="Nierman W.C."/>
        </authorList>
    </citation>
    <scope>NUCLEOTIDE SEQUENCE [LARGE SCALE GENOMIC DNA]</scope>
    <source>
        <strain evidence="2">1710a</strain>
    </source>
</reference>
<feature type="region of interest" description="Disordered" evidence="1">
    <location>
        <begin position="1"/>
        <end position="37"/>
    </location>
</feature>
<name>A0A0E1WB40_BURPE</name>
<dbReference type="Proteomes" id="UP000001812">
    <property type="component" value="Chromosome I"/>
</dbReference>
<accession>A0A0E1WB40</accession>